<sequence>MVLKYEKKQNLSAERGAGKRPHSTFNHSTIQPFNQLTI</sequence>
<proteinExistence type="predicted"/>
<name>A0A1J1C9T3_CALAY</name>
<gene>
    <name evidence="2" type="ORF">Cabys_2675</name>
</gene>
<dbReference type="EMBL" id="CP018099">
    <property type="protein sequence ID" value="APF19423.1"/>
    <property type="molecule type" value="Genomic_DNA"/>
</dbReference>
<feature type="region of interest" description="Disordered" evidence="1">
    <location>
        <begin position="1"/>
        <end position="38"/>
    </location>
</feature>
<evidence type="ECO:0000313" key="2">
    <source>
        <dbReference type="EMBL" id="APF19423.1"/>
    </source>
</evidence>
<organism evidence="2 3">
    <name type="scientific">Caldithrix abyssi DSM 13497</name>
    <dbReference type="NCBI Taxonomy" id="880073"/>
    <lineage>
        <taxon>Bacteria</taxon>
        <taxon>Pseudomonadati</taxon>
        <taxon>Calditrichota</taxon>
        <taxon>Calditrichia</taxon>
        <taxon>Calditrichales</taxon>
        <taxon>Calditrichaceae</taxon>
        <taxon>Caldithrix</taxon>
    </lineage>
</organism>
<dbReference type="Proteomes" id="UP000183868">
    <property type="component" value="Chromosome"/>
</dbReference>
<reference evidence="2 3" key="1">
    <citation type="submission" date="2016-11" db="EMBL/GenBank/DDBJ databases">
        <title>Genomic analysis of Caldithrix abyssi and proposal of a novel bacterial phylum Caldithrichaeota.</title>
        <authorList>
            <person name="Kublanov I."/>
            <person name="Sigalova O."/>
            <person name="Gavrilov S."/>
            <person name="Lebedinsky A."/>
            <person name="Ivanova N."/>
            <person name="Daum C."/>
            <person name="Reddy T."/>
            <person name="Klenk H.P."/>
            <person name="Goker M."/>
            <person name="Reva O."/>
            <person name="Miroshnichenko M."/>
            <person name="Kyprides N."/>
            <person name="Woyke T."/>
            <person name="Gelfand M."/>
        </authorList>
    </citation>
    <scope>NUCLEOTIDE SEQUENCE [LARGE SCALE GENOMIC DNA]</scope>
    <source>
        <strain evidence="2 3">LF13</strain>
    </source>
</reference>
<evidence type="ECO:0000256" key="1">
    <source>
        <dbReference type="SAM" id="MobiDB-lite"/>
    </source>
</evidence>
<evidence type="ECO:0000313" key="3">
    <source>
        <dbReference type="Proteomes" id="UP000183868"/>
    </source>
</evidence>
<protein>
    <submittedName>
        <fullName evidence="2">Uncharacterized protein</fullName>
    </submittedName>
</protein>
<dbReference type="AlphaFoldDB" id="A0A1J1C9T3"/>
<accession>A0A1J1C9T3</accession>
<dbReference type="KEGG" id="caby:Cabys_2675"/>
<feature type="compositionally biased region" description="Polar residues" evidence="1">
    <location>
        <begin position="23"/>
        <end position="38"/>
    </location>
</feature>